<feature type="transmembrane region" description="Helical" evidence="1">
    <location>
        <begin position="6"/>
        <end position="22"/>
    </location>
</feature>
<sequence>MEIILMFAAGIIVLIIAVLAISKGITERIRTRDVNVKKKIANLENRIDALESKKR</sequence>
<keyword evidence="1" id="KW-1133">Transmembrane helix</keyword>
<evidence type="ECO:0008006" key="4">
    <source>
        <dbReference type="Google" id="ProtNLM"/>
    </source>
</evidence>
<dbReference type="RefSeq" id="WP_161629265.1">
    <property type="nucleotide sequence ID" value="NZ_BAAACY010000009.1"/>
</dbReference>
<keyword evidence="3" id="KW-1185">Reference proteome</keyword>
<proteinExistence type="predicted"/>
<accession>A0A941DVH9</accession>
<comment type="caution">
    <text evidence="2">The sequence shown here is derived from an EMBL/GenBank/DDBJ whole genome shotgun (WGS) entry which is preliminary data.</text>
</comment>
<dbReference type="EMBL" id="JAGSOT010000085">
    <property type="protein sequence ID" value="MBR7798069.1"/>
    <property type="molecule type" value="Genomic_DNA"/>
</dbReference>
<gene>
    <name evidence="2" type="ORF">KCX74_18775</name>
</gene>
<organism evidence="2 3">
    <name type="scientific">Virgibacillus salarius</name>
    <dbReference type="NCBI Taxonomy" id="447199"/>
    <lineage>
        <taxon>Bacteria</taxon>
        <taxon>Bacillati</taxon>
        <taxon>Bacillota</taxon>
        <taxon>Bacilli</taxon>
        <taxon>Bacillales</taxon>
        <taxon>Bacillaceae</taxon>
        <taxon>Virgibacillus</taxon>
    </lineage>
</organism>
<evidence type="ECO:0000313" key="3">
    <source>
        <dbReference type="Proteomes" id="UP000675284"/>
    </source>
</evidence>
<reference evidence="2" key="1">
    <citation type="submission" date="2021-04" db="EMBL/GenBank/DDBJ databases">
        <title>Isolation and polyphasic classification of algal microorganism.</title>
        <authorList>
            <person name="Wang S."/>
        </authorList>
    </citation>
    <scope>NUCLEOTIDE SEQUENCE</scope>
    <source>
        <strain evidence="2">720a</strain>
    </source>
</reference>
<evidence type="ECO:0000256" key="1">
    <source>
        <dbReference type="SAM" id="Phobius"/>
    </source>
</evidence>
<keyword evidence="1" id="KW-0472">Membrane</keyword>
<name>A0A941DVH9_9BACI</name>
<dbReference type="Proteomes" id="UP000675284">
    <property type="component" value="Unassembled WGS sequence"/>
</dbReference>
<protein>
    <recommendedName>
        <fullName evidence="4">DUF4083 domain-containing protein</fullName>
    </recommendedName>
</protein>
<evidence type="ECO:0000313" key="2">
    <source>
        <dbReference type="EMBL" id="MBR7798069.1"/>
    </source>
</evidence>
<dbReference type="AlphaFoldDB" id="A0A941DVH9"/>
<keyword evidence="1" id="KW-0812">Transmembrane</keyword>